<evidence type="ECO:0000256" key="1">
    <source>
        <dbReference type="ARBA" id="ARBA00004418"/>
    </source>
</evidence>
<comment type="similarity">
    <text evidence="2">Belongs to the bacterial solute-binding protein 5 family.</text>
</comment>
<evidence type="ECO:0000313" key="6">
    <source>
        <dbReference type="Proteomes" id="UP001589789"/>
    </source>
</evidence>
<dbReference type="PANTHER" id="PTHR30290:SF83">
    <property type="entry name" value="ABC TRANSPORTER SUBSTRATE-BINDING PROTEIN"/>
    <property type="match status" value="1"/>
</dbReference>
<protein>
    <submittedName>
        <fullName evidence="5">ABC transporter substrate-binding protein</fullName>
    </submittedName>
</protein>
<evidence type="ECO:0000259" key="4">
    <source>
        <dbReference type="Pfam" id="PF00496"/>
    </source>
</evidence>
<accession>A0ABV6IQJ4</accession>
<comment type="subcellular location">
    <subcellularLocation>
        <location evidence="1">Periplasm</location>
    </subcellularLocation>
</comment>
<keyword evidence="3" id="KW-0732">Signal</keyword>
<dbReference type="EMBL" id="JBHLVZ010000019">
    <property type="protein sequence ID" value="MFC0385881.1"/>
    <property type="molecule type" value="Genomic_DNA"/>
</dbReference>
<organism evidence="5 6">
    <name type="scientific">Muricoccus vinaceus</name>
    <dbReference type="NCBI Taxonomy" id="424704"/>
    <lineage>
        <taxon>Bacteria</taxon>
        <taxon>Pseudomonadati</taxon>
        <taxon>Pseudomonadota</taxon>
        <taxon>Alphaproteobacteria</taxon>
        <taxon>Acetobacterales</taxon>
        <taxon>Roseomonadaceae</taxon>
        <taxon>Muricoccus</taxon>
    </lineage>
</organism>
<dbReference type="SUPFAM" id="SSF53850">
    <property type="entry name" value="Periplasmic binding protein-like II"/>
    <property type="match status" value="1"/>
</dbReference>
<sequence length="548" mass="59484">MSSPRSLAARLLPMGLLALGLLAPPGDAASQPAPPAAGGKTLRIAMTASDVPTTNGMPNNGYEGLRFLGYPIFESLVLWDLSRADAPAGLRPGLAERWEQDPADPRTWRFHLRQGVLFHDGTPFDADAVIWNLDRFLRDGAPQAEPASAAIVRGRVAGLAAYRKVDARTVEIETARPLSYFPYLATLILFTSPKSFEDAGRDWAKVAANGAAGTGPFRISRFTPRQSVELSRNDNYWDTAHRAKLDRILLLPIPEANTRLAALRAGQVDWIEVPPPDGIAPLRAAGFSIVTNSYPHAWPWVFAAGRASSPVSDLRVRQALNYCIDRDGLVALLNGTGEPSTGFYNRSNPLFGHPQNSYRLDPARGKALLAEAGYGPQRPLRLTVGISTSGSGQMLPLPMNELLQESLREHCGVAVEFRTVEWNTLLAGLRAAPDQPAWLGADALNISLVSSDPSQMARWFLGANVSPRGSNAGHWVDPAFDAAFAEVETSTDPARAAAAVARAHERLVDGAPWLYIVHDLNPRAMTRRVRGFTSAQSWFQDLTTVDLQ</sequence>
<keyword evidence="6" id="KW-1185">Reference proteome</keyword>
<dbReference type="PANTHER" id="PTHR30290">
    <property type="entry name" value="PERIPLASMIC BINDING COMPONENT OF ABC TRANSPORTER"/>
    <property type="match status" value="1"/>
</dbReference>
<evidence type="ECO:0000256" key="3">
    <source>
        <dbReference type="SAM" id="SignalP"/>
    </source>
</evidence>
<dbReference type="InterPro" id="IPR000914">
    <property type="entry name" value="SBP_5_dom"/>
</dbReference>
<evidence type="ECO:0000313" key="5">
    <source>
        <dbReference type="EMBL" id="MFC0385881.1"/>
    </source>
</evidence>
<dbReference type="Gene3D" id="3.40.190.10">
    <property type="entry name" value="Periplasmic binding protein-like II"/>
    <property type="match status" value="1"/>
</dbReference>
<comment type="caution">
    <text evidence="5">The sequence shown here is derived from an EMBL/GenBank/DDBJ whole genome shotgun (WGS) entry which is preliminary data.</text>
</comment>
<dbReference type="InterPro" id="IPR030678">
    <property type="entry name" value="Peptide/Ni-bd"/>
</dbReference>
<dbReference type="Gene3D" id="3.90.76.10">
    <property type="entry name" value="Dipeptide-binding Protein, Domain 1"/>
    <property type="match status" value="1"/>
</dbReference>
<dbReference type="PIRSF" id="PIRSF002741">
    <property type="entry name" value="MppA"/>
    <property type="match status" value="1"/>
</dbReference>
<reference evidence="5 6" key="1">
    <citation type="submission" date="2024-09" db="EMBL/GenBank/DDBJ databases">
        <authorList>
            <person name="Sun Q."/>
            <person name="Mori K."/>
        </authorList>
    </citation>
    <scope>NUCLEOTIDE SEQUENCE [LARGE SCALE GENOMIC DNA]</scope>
    <source>
        <strain evidence="5 6">CCM 7468</strain>
    </source>
</reference>
<gene>
    <name evidence="5" type="ORF">ACFFIC_10020</name>
</gene>
<dbReference type="Gene3D" id="3.10.105.10">
    <property type="entry name" value="Dipeptide-binding Protein, Domain 3"/>
    <property type="match status" value="1"/>
</dbReference>
<proteinExistence type="inferred from homology"/>
<name>A0ABV6IQJ4_9PROT</name>
<dbReference type="RefSeq" id="WP_377050024.1">
    <property type="nucleotide sequence ID" value="NZ_JBHLVZ010000019.1"/>
</dbReference>
<evidence type="ECO:0000256" key="2">
    <source>
        <dbReference type="ARBA" id="ARBA00005695"/>
    </source>
</evidence>
<feature type="chain" id="PRO_5045101192" evidence="3">
    <location>
        <begin position="29"/>
        <end position="548"/>
    </location>
</feature>
<dbReference type="Pfam" id="PF00496">
    <property type="entry name" value="SBP_bac_5"/>
    <property type="match status" value="1"/>
</dbReference>
<dbReference type="InterPro" id="IPR039424">
    <property type="entry name" value="SBP_5"/>
</dbReference>
<dbReference type="CDD" id="cd08495">
    <property type="entry name" value="PBP2_NikA_DppA_OppA_like_8"/>
    <property type="match status" value="1"/>
</dbReference>
<feature type="domain" description="Solute-binding protein family 5" evidence="4">
    <location>
        <begin position="90"/>
        <end position="431"/>
    </location>
</feature>
<dbReference type="Proteomes" id="UP001589789">
    <property type="component" value="Unassembled WGS sequence"/>
</dbReference>
<feature type="signal peptide" evidence="3">
    <location>
        <begin position="1"/>
        <end position="28"/>
    </location>
</feature>